<dbReference type="Proteomes" id="UP001370490">
    <property type="component" value="Unassembled WGS sequence"/>
</dbReference>
<proteinExistence type="predicted"/>
<evidence type="ECO:0000313" key="2">
    <source>
        <dbReference type="Proteomes" id="UP001370490"/>
    </source>
</evidence>
<sequence length="264" mass="29614">MPHSSIKRRARCTLPQLARMRRNLFLALYTHHSPNHYLIRKGMGMPKVGLVTRAKSYQGWGLLPWGRKFVFNEAYFTLRLSNIAWNQSAGSNLTKPEDTLPTVNVVLLDAEQKQAKYNELKVWLESCRISSVMLMSDDVLDEFQTICSEQASAALLAVDNRILTFPILESFAAPPPPPGFSPPPKWQLSKTPRVITSFGETYTFDRMLKTPSPCTEAASECHASGKASSACVPIQTASIISPFTLSKVKLYAVIVRNKTLRKLW</sequence>
<accession>A0AAN8WCD8</accession>
<keyword evidence="2" id="KW-1185">Reference proteome</keyword>
<protein>
    <submittedName>
        <fullName evidence="1">Rx, N-terminal</fullName>
    </submittedName>
</protein>
<dbReference type="EMBL" id="JBAMMX010000003">
    <property type="protein sequence ID" value="KAK6945356.1"/>
    <property type="molecule type" value="Genomic_DNA"/>
</dbReference>
<reference evidence="1 2" key="1">
    <citation type="submission" date="2023-12" db="EMBL/GenBank/DDBJ databases">
        <title>A high-quality genome assembly for Dillenia turbinata (Dilleniales).</title>
        <authorList>
            <person name="Chanderbali A."/>
        </authorList>
    </citation>
    <scope>NUCLEOTIDE SEQUENCE [LARGE SCALE GENOMIC DNA]</scope>
    <source>
        <strain evidence="1">LSX21</strain>
        <tissue evidence="1">Leaf</tissue>
    </source>
</reference>
<organism evidence="1 2">
    <name type="scientific">Dillenia turbinata</name>
    <dbReference type="NCBI Taxonomy" id="194707"/>
    <lineage>
        <taxon>Eukaryota</taxon>
        <taxon>Viridiplantae</taxon>
        <taxon>Streptophyta</taxon>
        <taxon>Embryophyta</taxon>
        <taxon>Tracheophyta</taxon>
        <taxon>Spermatophyta</taxon>
        <taxon>Magnoliopsida</taxon>
        <taxon>eudicotyledons</taxon>
        <taxon>Gunneridae</taxon>
        <taxon>Pentapetalae</taxon>
        <taxon>Dilleniales</taxon>
        <taxon>Dilleniaceae</taxon>
        <taxon>Dillenia</taxon>
    </lineage>
</organism>
<comment type="caution">
    <text evidence="1">The sequence shown here is derived from an EMBL/GenBank/DDBJ whole genome shotgun (WGS) entry which is preliminary data.</text>
</comment>
<evidence type="ECO:0000313" key="1">
    <source>
        <dbReference type="EMBL" id="KAK6945356.1"/>
    </source>
</evidence>
<dbReference type="AlphaFoldDB" id="A0AAN8WCD8"/>
<name>A0AAN8WCD8_9MAGN</name>
<gene>
    <name evidence="1" type="ORF">RJ641_026458</name>
</gene>